<dbReference type="InterPro" id="IPR037026">
    <property type="entry name" value="Vgr_OB-fold_dom_sf"/>
</dbReference>
<dbReference type="RefSeq" id="WP_153250702.1">
    <property type="nucleotide sequence ID" value="NZ_CP044205.1"/>
</dbReference>
<dbReference type="OrthoDB" id="9762420at2"/>
<dbReference type="AlphaFoldDB" id="A0A5Q0BRP1"/>
<dbReference type="InterPro" id="IPR006531">
    <property type="entry name" value="Gp5/Vgr_OB"/>
</dbReference>
<evidence type="ECO:0000313" key="4">
    <source>
        <dbReference type="Proteomes" id="UP000325755"/>
    </source>
</evidence>
<dbReference type="InParanoid" id="A0A5Q0BRP1"/>
<dbReference type="SUPFAM" id="SSF69255">
    <property type="entry name" value="gp5 N-terminal domain-like"/>
    <property type="match status" value="1"/>
</dbReference>
<protein>
    <submittedName>
        <fullName evidence="3">Type VI secretion system tip protein VgrG</fullName>
    </submittedName>
</protein>
<dbReference type="KEGG" id="mmob:F6R98_20635"/>
<dbReference type="Pfam" id="PF04717">
    <property type="entry name" value="Phage_base_V"/>
    <property type="match status" value="1"/>
</dbReference>
<accession>A0A5Q0BRP1</accession>
<dbReference type="SUPFAM" id="SSF69279">
    <property type="entry name" value="Phage tail proteins"/>
    <property type="match status" value="2"/>
</dbReference>
<evidence type="ECO:0000256" key="1">
    <source>
        <dbReference type="ARBA" id="ARBA00005558"/>
    </source>
</evidence>
<dbReference type="InterPro" id="IPR017847">
    <property type="entry name" value="T6SS_RhsGE_Vgr_subset"/>
</dbReference>
<dbReference type="Gene3D" id="2.40.50.230">
    <property type="entry name" value="Gp5 N-terminal domain"/>
    <property type="match status" value="1"/>
</dbReference>
<evidence type="ECO:0000259" key="2">
    <source>
        <dbReference type="Pfam" id="PF04717"/>
    </source>
</evidence>
<dbReference type="Gene3D" id="2.30.110.50">
    <property type="match status" value="1"/>
</dbReference>
<organism evidence="3 4">
    <name type="scientific">Candidatus Methylospira mobilis</name>
    <dbReference type="NCBI Taxonomy" id="1808979"/>
    <lineage>
        <taxon>Bacteria</taxon>
        <taxon>Pseudomonadati</taxon>
        <taxon>Pseudomonadota</taxon>
        <taxon>Gammaproteobacteria</taxon>
        <taxon>Methylococcales</taxon>
        <taxon>Methylococcaceae</taxon>
        <taxon>Candidatus Methylospira</taxon>
    </lineage>
</organism>
<gene>
    <name evidence="3" type="primary">tssI</name>
    <name evidence="3" type="ORF">F6R98_20635</name>
</gene>
<feature type="domain" description="Gp5/Type VI secretion system Vgr protein OB-fold" evidence="2">
    <location>
        <begin position="410"/>
        <end position="473"/>
    </location>
</feature>
<dbReference type="Gene3D" id="3.55.50.10">
    <property type="entry name" value="Baseplate protein-like domains"/>
    <property type="match status" value="1"/>
</dbReference>
<dbReference type="NCBIfam" id="TIGR03361">
    <property type="entry name" value="VI_Rhs_Vgr"/>
    <property type="match status" value="1"/>
</dbReference>
<evidence type="ECO:0000313" key="3">
    <source>
        <dbReference type="EMBL" id="QFY44738.1"/>
    </source>
</evidence>
<sequence>MITTAQISGTERYFGFEAANFPPDTFQVVRFEGEESISELYRFELLLASRDADINETTIVGIAAKFSLDDGYDDKKPTVYYGLIQQFTLLYKIDGWVLHKVVLMPKLWKLDMYHLSEVYLDKTRQEIFISVLLNGGLKLDDIEVRIPQPPEPLKLAYTCQYQESYLTFIARWFERLGIYWWYEEINGQEKIIFANNKLAHTDRAMRLHYLPPGELDDAPILSRRIQSLIFDTQCLPRKVLLMGYNQKRASQEVRGSAEVDEKGIGEVYLYGELLRSDDDAEKVARLRAEGIRCRGKQYHGSSNATGLRCGHFMEVSGHFRAGCNRRFLVTRVRHQGSQALSLFEKLRIRTPEPAEQNFTDDFYVADFTAIPSDVQFRPELRHPIPRIEGTLNAFIDAEGSGKYAELNERGEYKVQLPYDITDKITNKGSAWIRMASPYAGSDHGMHFPLHKGTEVLLSFENGNPDKPVILGAVCNSLYKNVVIDENQKHSVIQTGGGNSLEFHDNEGAQGIHLFSPVSNTKISIGAPLPEAKGGGADATVYGNSNPGAGYNCGGAYFSTSGDMNFTCENSFSNILGTKTSNVLGVSTSMYEGLSTSTYLLGAFSTYIGFYKPTVLGYKYDNIFGVSFKGVYGTNTDVIIGDAFKVVTGVTMEAFKTKVSEANSKLEAANFLSVTCNIKATQNNIKTAANAFKEEKSGVEKKAAAVKSEEIATKFSNVITKLDETATEVSNVAAKVETLGTEVTDIQVAMKSGVQILVP</sequence>
<dbReference type="Gene3D" id="4.10.220.110">
    <property type="match status" value="1"/>
</dbReference>
<dbReference type="EMBL" id="CP044205">
    <property type="protein sequence ID" value="QFY44738.1"/>
    <property type="molecule type" value="Genomic_DNA"/>
</dbReference>
<proteinExistence type="inferred from homology"/>
<reference evidence="3 4" key="1">
    <citation type="submission" date="2019-09" db="EMBL/GenBank/DDBJ databases">
        <title>Ecophysiology of the spiral-shaped methanotroph Methylospira mobilis as revealed by the complete genome sequence.</title>
        <authorList>
            <person name="Oshkin I.Y."/>
            <person name="Dedysh S.N."/>
            <person name="Miroshnikov K."/>
            <person name="Danilova O.V."/>
            <person name="Hakobyan A."/>
            <person name="Liesack W."/>
        </authorList>
    </citation>
    <scope>NUCLEOTIDE SEQUENCE [LARGE SCALE GENOMIC DNA]</scope>
    <source>
        <strain evidence="3 4">Shm1</strain>
    </source>
</reference>
<dbReference type="NCBIfam" id="TIGR01646">
    <property type="entry name" value="vgr_GE"/>
    <property type="match status" value="1"/>
</dbReference>
<keyword evidence="4" id="KW-1185">Reference proteome</keyword>
<name>A0A5Q0BRP1_9GAMM</name>
<dbReference type="Pfam" id="PF05954">
    <property type="entry name" value="Phage_GPD"/>
    <property type="match status" value="1"/>
</dbReference>
<comment type="similarity">
    <text evidence="1">Belongs to the VgrG protein family.</text>
</comment>
<dbReference type="InterPro" id="IPR006533">
    <property type="entry name" value="T6SS_Vgr_RhsGE"/>
</dbReference>
<dbReference type="Proteomes" id="UP000325755">
    <property type="component" value="Chromosome"/>
</dbReference>